<dbReference type="Pfam" id="PF01544">
    <property type="entry name" value="CorA"/>
    <property type="match status" value="1"/>
</dbReference>
<dbReference type="PANTHER" id="PTHR21535">
    <property type="entry name" value="MAGNESIUM AND COBALT TRANSPORT PROTEIN/MITOCHONDRIAL IMPORT INNER MEMBRANE TRANSLOCASE SUBUNIT TIM8"/>
    <property type="match status" value="1"/>
</dbReference>
<dbReference type="FunCoup" id="F0ZL96">
    <property type="interactions" value="22"/>
</dbReference>
<dbReference type="KEGG" id="dpp:DICPUDRAFT_33680"/>
<proteinExistence type="inferred from homology"/>
<dbReference type="AlphaFoldDB" id="F0ZL96"/>
<comment type="subcellular location">
    <subcellularLocation>
        <location evidence="1">Membrane</location>
        <topology evidence="1">Multi-pass membrane protein</topology>
    </subcellularLocation>
</comment>
<dbReference type="PANTHER" id="PTHR21535:SF91">
    <property type="entry name" value="MAGNESIUM TRANSPORTER"/>
    <property type="match status" value="1"/>
</dbReference>
<feature type="transmembrane region" description="Helical" evidence="7">
    <location>
        <begin position="421"/>
        <end position="438"/>
    </location>
</feature>
<organism evidence="8 9">
    <name type="scientific">Dictyostelium purpureum</name>
    <name type="common">Slime mold</name>
    <dbReference type="NCBI Taxonomy" id="5786"/>
    <lineage>
        <taxon>Eukaryota</taxon>
        <taxon>Amoebozoa</taxon>
        <taxon>Evosea</taxon>
        <taxon>Eumycetozoa</taxon>
        <taxon>Dictyostelia</taxon>
        <taxon>Dictyosteliales</taxon>
        <taxon>Dictyosteliaceae</taxon>
        <taxon>Dictyostelium</taxon>
    </lineage>
</organism>
<protein>
    <recommendedName>
        <fullName evidence="10">Magnesium transporter</fullName>
    </recommendedName>
</protein>
<dbReference type="Gene3D" id="1.20.58.340">
    <property type="entry name" value="Magnesium transport protein CorA, transmembrane region"/>
    <property type="match status" value="2"/>
</dbReference>
<evidence type="ECO:0000256" key="7">
    <source>
        <dbReference type="SAM" id="Phobius"/>
    </source>
</evidence>
<name>F0ZL96_DICPU</name>
<dbReference type="CDD" id="cd12829">
    <property type="entry name" value="Alr1p-like"/>
    <property type="match status" value="1"/>
</dbReference>
<accession>F0ZL96</accession>
<dbReference type="RefSeq" id="XP_003288204.1">
    <property type="nucleotide sequence ID" value="XM_003288156.1"/>
</dbReference>
<evidence type="ECO:0000313" key="9">
    <source>
        <dbReference type="Proteomes" id="UP000001064"/>
    </source>
</evidence>
<comment type="similarity">
    <text evidence="2">Belongs to the CorA metal ion transporter (MIT) (TC 1.A.35) family.</text>
</comment>
<evidence type="ECO:0008006" key="10">
    <source>
        <dbReference type="Google" id="ProtNLM"/>
    </source>
</evidence>
<keyword evidence="5 7" id="KW-0472">Membrane</keyword>
<evidence type="ECO:0000256" key="2">
    <source>
        <dbReference type="ARBA" id="ARBA00009765"/>
    </source>
</evidence>
<gene>
    <name evidence="8" type="ORF">DICPUDRAFT_33680</name>
</gene>
<dbReference type="EMBL" id="GL871065">
    <property type="protein sequence ID" value="EGC35278.1"/>
    <property type="molecule type" value="Genomic_DNA"/>
</dbReference>
<dbReference type="InterPro" id="IPR044089">
    <property type="entry name" value="Alr1-like"/>
</dbReference>
<feature type="transmembrane region" description="Helical" evidence="7">
    <location>
        <begin position="458"/>
        <end position="478"/>
    </location>
</feature>
<evidence type="ECO:0000256" key="5">
    <source>
        <dbReference type="ARBA" id="ARBA00023136"/>
    </source>
</evidence>
<dbReference type="eggNOG" id="ENOG502RF9U">
    <property type="taxonomic scope" value="Eukaryota"/>
</dbReference>
<dbReference type="InterPro" id="IPR045863">
    <property type="entry name" value="CorA_TM1_TM2"/>
</dbReference>
<dbReference type="VEuPathDB" id="AmoebaDB:DICPUDRAFT_33680"/>
<keyword evidence="4 7" id="KW-1133">Transmembrane helix</keyword>
<dbReference type="InterPro" id="IPR045861">
    <property type="entry name" value="CorA_cytoplasmic_dom"/>
</dbReference>
<evidence type="ECO:0000313" key="8">
    <source>
        <dbReference type="EMBL" id="EGC35278.1"/>
    </source>
</evidence>
<dbReference type="SUPFAM" id="SSF143865">
    <property type="entry name" value="CorA soluble domain-like"/>
    <property type="match status" value="1"/>
</dbReference>
<sequence length="485" mass="56787">MNKKKSKKKRIQQKKIRQEQQQSPITKQLNIFNNISNNNNNLFHEQDENKCRSINKSYDDDIFSLYNNQRILYQNYFTDNKQKSRILVIGGEKDVVRLTFEELLLLVKEFKNRNMLYDTVNNHDINNDSSNIDSNNNNSNNNNNNNNSFNEIIINNNKNINFKILNNILKEYTVNNEKVFWIDIFGLQDDHIITLCKELTIHHLNIDDILEHDSAEKCEQHTNYHFIATSEMIQKSNKDLHENNFYMLLFSRLIFVLHNKELDCFSQVFKSFRYLNNSGTTLQSSEWIMCSFFDAVTDLAAIEADNMLNEVNALDDLSTFSEDIGHQDLYIRIGKATRRNTTLLSNLFNKEVVLSSLSRQIHFTIETKIYLKHIHDRSKRLKEKIKLSEDLLESTHGSYIGKISLTLNEESHALTVSMKRFANYSLISMPLILIATMFGMNIRLPGGVYYQDEDDGGVYFYLILLLMVLLGLLTSYLYKRIGWLD</sequence>
<evidence type="ECO:0000256" key="4">
    <source>
        <dbReference type="ARBA" id="ARBA00022989"/>
    </source>
</evidence>
<dbReference type="Proteomes" id="UP000001064">
    <property type="component" value="Unassembled WGS sequence"/>
</dbReference>
<dbReference type="InterPro" id="IPR002523">
    <property type="entry name" value="MgTranspt_CorA/ZnTranspt_ZntB"/>
</dbReference>
<dbReference type="SUPFAM" id="SSF144083">
    <property type="entry name" value="Magnesium transport protein CorA, transmembrane region"/>
    <property type="match status" value="1"/>
</dbReference>
<dbReference type="InParanoid" id="F0ZL96"/>
<keyword evidence="3 7" id="KW-0812">Transmembrane</keyword>
<dbReference type="STRING" id="5786.F0ZL96"/>
<evidence type="ECO:0000256" key="6">
    <source>
        <dbReference type="SAM" id="MobiDB-lite"/>
    </source>
</evidence>
<feature type="region of interest" description="Disordered" evidence="6">
    <location>
        <begin position="1"/>
        <end position="23"/>
    </location>
</feature>
<dbReference type="OMA" id="NEKCESH"/>
<dbReference type="OrthoDB" id="18755at2759"/>
<feature type="compositionally biased region" description="Basic residues" evidence="6">
    <location>
        <begin position="1"/>
        <end position="15"/>
    </location>
</feature>
<dbReference type="GO" id="GO:0016020">
    <property type="term" value="C:membrane"/>
    <property type="evidence" value="ECO:0000318"/>
    <property type="project" value="GO_Central"/>
</dbReference>
<dbReference type="GO" id="GO:0015095">
    <property type="term" value="F:magnesium ion transmembrane transporter activity"/>
    <property type="evidence" value="ECO:0000318"/>
    <property type="project" value="GO_Central"/>
</dbReference>
<reference evidence="9" key="1">
    <citation type="journal article" date="2011" name="Genome Biol.">
        <title>Comparative genomics of the social amoebae Dictyostelium discoideum and Dictyostelium purpureum.</title>
        <authorList>
            <consortium name="US DOE Joint Genome Institute (JGI-PGF)"/>
            <person name="Sucgang R."/>
            <person name="Kuo A."/>
            <person name="Tian X."/>
            <person name="Salerno W."/>
            <person name="Parikh A."/>
            <person name="Feasley C.L."/>
            <person name="Dalin E."/>
            <person name="Tu H."/>
            <person name="Huang E."/>
            <person name="Barry K."/>
            <person name="Lindquist E."/>
            <person name="Shapiro H."/>
            <person name="Bruce D."/>
            <person name="Schmutz J."/>
            <person name="Salamov A."/>
            <person name="Fey P."/>
            <person name="Gaudet P."/>
            <person name="Anjard C."/>
            <person name="Babu M.M."/>
            <person name="Basu S."/>
            <person name="Bushmanova Y."/>
            <person name="van der Wel H."/>
            <person name="Katoh-Kurasawa M."/>
            <person name="Dinh C."/>
            <person name="Coutinho P.M."/>
            <person name="Saito T."/>
            <person name="Elias M."/>
            <person name="Schaap P."/>
            <person name="Kay R.R."/>
            <person name="Henrissat B."/>
            <person name="Eichinger L."/>
            <person name="Rivero F."/>
            <person name="Putnam N.H."/>
            <person name="West C.M."/>
            <person name="Loomis W.F."/>
            <person name="Chisholm R.L."/>
            <person name="Shaulsky G."/>
            <person name="Strassmann J.E."/>
            <person name="Queller D.C."/>
            <person name="Kuspa A."/>
            <person name="Grigoriev I.V."/>
        </authorList>
    </citation>
    <scope>NUCLEOTIDE SEQUENCE [LARGE SCALE GENOMIC DNA]</scope>
    <source>
        <strain evidence="9">QSDP1</strain>
    </source>
</reference>
<dbReference type="Gene3D" id="3.30.460.20">
    <property type="entry name" value="CorA soluble domain-like"/>
    <property type="match status" value="1"/>
</dbReference>
<keyword evidence="9" id="KW-1185">Reference proteome</keyword>
<evidence type="ECO:0000256" key="1">
    <source>
        <dbReference type="ARBA" id="ARBA00004141"/>
    </source>
</evidence>
<dbReference type="GO" id="GO:0010961">
    <property type="term" value="P:intracellular magnesium ion homeostasis"/>
    <property type="evidence" value="ECO:0000318"/>
    <property type="project" value="GO_Central"/>
</dbReference>
<dbReference type="GeneID" id="10501621"/>
<evidence type="ECO:0000256" key="3">
    <source>
        <dbReference type="ARBA" id="ARBA00022692"/>
    </source>
</evidence>